<dbReference type="Proteomes" id="UP001194746">
    <property type="component" value="Unassembled WGS sequence"/>
</dbReference>
<keyword evidence="2" id="KW-0808">Transferase</keyword>
<reference evidence="7" key="1">
    <citation type="journal article" date="2019" name="Beilstein J. Org. Chem.">
        <title>Nanangenines: drimane sesquiterpenoids as the dominant metabolite cohort of a novel Australian fungus, Aspergillus nanangensis.</title>
        <authorList>
            <person name="Lacey H.J."/>
            <person name="Gilchrist C.L.M."/>
            <person name="Crombie A."/>
            <person name="Kalaitzis J.A."/>
            <person name="Vuong D."/>
            <person name="Rutledge P.J."/>
            <person name="Turner P."/>
            <person name="Pitt J.I."/>
            <person name="Lacey E."/>
            <person name="Chooi Y.H."/>
            <person name="Piggott A.M."/>
        </authorList>
    </citation>
    <scope>NUCLEOTIDE SEQUENCE</scope>
    <source>
        <strain evidence="7">MST-FP2251</strain>
    </source>
</reference>
<dbReference type="InterPro" id="IPR011009">
    <property type="entry name" value="Kinase-like_dom_sf"/>
</dbReference>
<dbReference type="InterPro" id="IPR050117">
    <property type="entry name" value="MAPK"/>
</dbReference>
<evidence type="ECO:0000256" key="2">
    <source>
        <dbReference type="ARBA" id="ARBA00022679"/>
    </source>
</evidence>
<comment type="caution">
    <text evidence="7">The sequence shown here is derived from an EMBL/GenBank/DDBJ whole genome shotgun (WGS) entry which is preliminary data.</text>
</comment>
<dbReference type="SUPFAM" id="SSF56112">
    <property type="entry name" value="Protein kinase-like (PK-like)"/>
    <property type="match status" value="1"/>
</dbReference>
<protein>
    <submittedName>
        <fullName evidence="7">MAPK protein hog1</fullName>
    </submittedName>
</protein>
<dbReference type="Gene3D" id="3.30.200.20">
    <property type="entry name" value="Phosphorylase Kinase, domain 1"/>
    <property type="match status" value="1"/>
</dbReference>
<reference evidence="7" key="2">
    <citation type="submission" date="2020-02" db="EMBL/GenBank/DDBJ databases">
        <authorList>
            <person name="Gilchrist C.L.M."/>
            <person name="Chooi Y.-H."/>
        </authorList>
    </citation>
    <scope>NUCLEOTIDE SEQUENCE</scope>
    <source>
        <strain evidence="7">MST-FP2251</strain>
    </source>
</reference>
<dbReference type="Pfam" id="PF00069">
    <property type="entry name" value="Pkinase"/>
    <property type="match status" value="1"/>
</dbReference>
<dbReference type="PANTHER" id="PTHR24055">
    <property type="entry name" value="MITOGEN-ACTIVATED PROTEIN KINASE"/>
    <property type="match status" value="1"/>
</dbReference>
<evidence type="ECO:0000256" key="4">
    <source>
        <dbReference type="ARBA" id="ARBA00022777"/>
    </source>
</evidence>
<dbReference type="FunFam" id="1.10.510.10:FF:000624">
    <property type="entry name" value="Mitogen-activated protein kinase"/>
    <property type="match status" value="1"/>
</dbReference>
<proteinExistence type="predicted"/>
<evidence type="ECO:0000259" key="6">
    <source>
        <dbReference type="PROSITE" id="PS50011"/>
    </source>
</evidence>
<dbReference type="GO" id="GO:0005524">
    <property type="term" value="F:ATP binding"/>
    <property type="evidence" value="ECO:0007669"/>
    <property type="project" value="UniProtKB-KW"/>
</dbReference>
<dbReference type="InterPro" id="IPR000719">
    <property type="entry name" value="Prot_kinase_dom"/>
</dbReference>
<evidence type="ECO:0000256" key="3">
    <source>
        <dbReference type="ARBA" id="ARBA00022741"/>
    </source>
</evidence>
<evidence type="ECO:0000313" key="7">
    <source>
        <dbReference type="EMBL" id="KAF9882924.1"/>
    </source>
</evidence>
<evidence type="ECO:0000256" key="5">
    <source>
        <dbReference type="ARBA" id="ARBA00022840"/>
    </source>
</evidence>
<name>A0AAD4CAK8_ASPNN</name>
<sequence length="348" mass="39795">MVQFVEWKILDTVYETPSRYTDLQAVERSIYGVVGSAYDQICKRHVAVRKITKPFDSGDDAKRVYREIRLLNQLQHGNLISFSDIYISPAEDIYFITDLLVTDLDRLMKAKHLEPDLTRYIVYQILRGLKYIHSAGVVHGDLRPSKLLLNKDCDLKIYGFDLVGDQWPQTTDYHSTKCYRAPEIILAMRDYGGEVDIFSVGCIFAEMIQGGPLFYGKDFAHQLGLITELLGRPPEWMVDKCKNKYALDVLQSVPARNAQQLSSVFSHAEPEAIGILGKMLTLDPQERITADRALSHPYLKCYHDPLDEPVAGQQFDCTLDDMNAPEKTWRWMIYSEVLNHHSRNISGG</sequence>
<gene>
    <name evidence="7" type="primary">HOG1_3</name>
    <name evidence="7" type="ORF">FE257_004880</name>
</gene>
<keyword evidence="3" id="KW-0547">Nucleotide-binding</keyword>
<evidence type="ECO:0000256" key="1">
    <source>
        <dbReference type="ARBA" id="ARBA00022527"/>
    </source>
</evidence>
<accession>A0AAD4CAK8</accession>
<evidence type="ECO:0000313" key="8">
    <source>
        <dbReference type="Proteomes" id="UP001194746"/>
    </source>
</evidence>
<feature type="domain" description="Protein kinase" evidence="6">
    <location>
        <begin position="20"/>
        <end position="299"/>
    </location>
</feature>
<keyword evidence="5" id="KW-0067">ATP-binding</keyword>
<dbReference type="EMBL" id="VCAU01000202">
    <property type="protein sequence ID" value="KAF9882924.1"/>
    <property type="molecule type" value="Genomic_DNA"/>
</dbReference>
<dbReference type="GO" id="GO:0004674">
    <property type="term" value="F:protein serine/threonine kinase activity"/>
    <property type="evidence" value="ECO:0007669"/>
    <property type="project" value="UniProtKB-KW"/>
</dbReference>
<keyword evidence="4" id="KW-0418">Kinase</keyword>
<organism evidence="7 8">
    <name type="scientific">Aspergillus nanangensis</name>
    <dbReference type="NCBI Taxonomy" id="2582783"/>
    <lineage>
        <taxon>Eukaryota</taxon>
        <taxon>Fungi</taxon>
        <taxon>Dikarya</taxon>
        <taxon>Ascomycota</taxon>
        <taxon>Pezizomycotina</taxon>
        <taxon>Eurotiomycetes</taxon>
        <taxon>Eurotiomycetidae</taxon>
        <taxon>Eurotiales</taxon>
        <taxon>Aspergillaceae</taxon>
        <taxon>Aspergillus</taxon>
        <taxon>Aspergillus subgen. Circumdati</taxon>
    </lineage>
</organism>
<dbReference type="Gene3D" id="1.10.510.10">
    <property type="entry name" value="Transferase(Phosphotransferase) domain 1"/>
    <property type="match status" value="1"/>
</dbReference>
<dbReference type="AlphaFoldDB" id="A0AAD4CAK8"/>
<keyword evidence="1" id="KW-0723">Serine/threonine-protein kinase</keyword>
<keyword evidence="8" id="KW-1185">Reference proteome</keyword>
<dbReference type="PROSITE" id="PS50011">
    <property type="entry name" value="PROTEIN_KINASE_DOM"/>
    <property type="match status" value="1"/>
</dbReference>